<reference evidence="2" key="1">
    <citation type="submission" date="2025-08" db="UniProtKB">
        <authorList>
            <consortium name="Ensembl"/>
        </authorList>
    </citation>
    <scope>IDENTIFICATION</scope>
</reference>
<dbReference type="Ensembl" id="ENSCVAT00000002061.1">
    <property type="protein sequence ID" value="ENSCVAP00000008174.1"/>
    <property type="gene ID" value="ENSCVAG00000009946.1"/>
</dbReference>
<keyword evidence="3" id="KW-1185">Reference proteome</keyword>
<reference evidence="2" key="2">
    <citation type="submission" date="2025-09" db="UniProtKB">
        <authorList>
            <consortium name="Ensembl"/>
        </authorList>
    </citation>
    <scope>IDENTIFICATION</scope>
</reference>
<feature type="region of interest" description="Disordered" evidence="1">
    <location>
        <begin position="1"/>
        <end position="30"/>
    </location>
</feature>
<name>A0A3Q2CRK2_CYPVA</name>
<protein>
    <submittedName>
        <fullName evidence="2">Uncharacterized protein</fullName>
    </submittedName>
</protein>
<evidence type="ECO:0000313" key="2">
    <source>
        <dbReference type="Ensembl" id="ENSCVAP00000008174.1"/>
    </source>
</evidence>
<sequence>MASENGSETQDDKKALIQESSEEEAQQQGETVLCNKESKLTLYHWTQSFNSQKVSRSVFLAKKALSCLFSSHLMNKMFPRRN</sequence>
<organism evidence="2 3">
    <name type="scientific">Cyprinodon variegatus</name>
    <name type="common">Sheepshead minnow</name>
    <dbReference type="NCBI Taxonomy" id="28743"/>
    <lineage>
        <taxon>Eukaryota</taxon>
        <taxon>Metazoa</taxon>
        <taxon>Chordata</taxon>
        <taxon>Craniata</taxon>
        <taxon>Vertebrata</taxon>
        <taxon>Euteleostomi</taxon>
        <taxon>Actinopterygii</taxon>
        <taxon>Neopterygii</taxon>
        <taxon>Teleostei</taxon>
        <taxon>Neoteleostei</taxon>
        <taxon>Acanthomorphata</taxon>
        <taxon>Ovalentaria</taxon>
        <taxon>Atherinomorphae</taxon>
        <taxon>Cyprinodontiformes</taxon>
        <taxon>Cyprinodontidae</taxon>
        <taxon>Cyprinodon</taxon>
    </lineage>
</organism>
<evidence type="ECO:0000256" key="1">
    <source>
        <dbReference type="SAM" id="MobiDB-lite"/>
    </source>
</evidence>
<dbReference type="Proteomes" id="UP000265020">
    <property type="component" value="Unassembled WGS sequence"/>
</dbReference>
<accession>A0A3Q2CRK2</accession>
<proteinExistence type="predicted"/>
<evidence type="ECO:0000313" key="3">
    <source>
        <dbReference type="Proteomes" id="UP000265020"/>
    </source>
</evidence>
<dbReference type="AlphaFoldDB" id="A0A3Q2CRK2"/>
<dbReference type="STRING" id="28743.ENSCVAP00000008174"/>